<sequence length="193" mass="21156">MPVASVSPLRSGRTWRRRRPQYLLSPASSAVISSCLACSGEGHPWCMTPRHMDALTALPPGPPGGPLPCLRALSSPPVPLVMARATRPWWHWACRHRAHSDPSWCCQAGATWTPQAPLHTRLRDEPPGGARGWWLPERLAVVRSSVAAALWAALATSSVTSELPPRGQDRLNFRLTFPSAIALTSPFRSFFSR</sequence>
<reference evidence="1 2" key="1">
    <citation type="journal article" date="2020" name="Nature">
        <title>Six reference-quality genomes reveal evolution of bat adaptations.</title>
        <authorList>
            <person name="Jebb D."/>
            <person name="Huang Z."/>
            <person name="Pippel M."/>
            <person name="Hughes G.M."/>
            <person name="Lavrichenko K."/>
            <person name="Devanna P."/>
            <person name="Winkler S."/>
            <person name="Jermiin L.S."/>
            <person name="Skirmuntt E.C."/>
            <person name="Katzourakis A."/>
            <person name="Burkitt-Gray L."/>
            <person name="Ray D.A."/>
            <person name="Sullivan K.A.M."/>
            <person name="Roscito J.G."/>
            <person name="Kirilenko B.M."/>
            <person name="Davalos L.M."/>
            <person name="Corthals A.P."/>
            <person name="Power M.L."/>
            <person name="Jones G."/>
            <person name="Ransome R.D."/>
            <person name="Dechmann D.K.N."/>
            <person name="Locatelli A.G."/>
            <person name="Puechmaille S.J."/>
            <person name="Fedrigo O."/>
            <person name="Jarvis E.D."/>
            <person name="Hiller M."/>
            <person name="Vernes S.C."/>
            <person name="Myers E.W."/>
            <person name="Teeling E.C."/>
        </authorList>
    </citation>
    <scope>NUCLEOTIDE SEQUENCE [LARGE SCALE GENOMIC DNA]</scope>
    <source>
        <strain evidence="1">Bat1K_MPI-CBG_1</strain>
    </source>
</reference>
<dbReference type="AlphaFoldDB" id="A0A834EA57"/>
<dbReference type="Proteomes" id="UP000664940">
    <property type="component" value="Unassembled WGS sequence"/>
</dbReference>
<proteinExistence type="predicted"/>
<gene>
    <name evidence="1" type="ORF">HJG60_010749</name>
</gene>
<evidence type="ECO:0000313" key="2">
    <source>
        <dbReference type="Proteomes" id="UP000664940"/>
    </source>
</evidence>
<organism evidence="1 2">
    <name type="scientific">Phyllostomus discolor</name>
    <name type="common">pale spear-nosed bat</name>
    <dbReference type="NCBI Taxonomy" id="89673"/>
    <lineage>
        <taxon>Eukaryota</taxon>
        <taxon>Metazoa</taxon>
        <taxon>Chordata</taxon>
        <taxon>Craniata</taxon>
        <taxon>Vertebrata</taxon>
        <taxon>Euteleostomi</taxon>
        <taxon>Mammalia</taxon>
        <taxon>Eutheria</taxon>
        <taxon>Laurasiatheria</taxon>
        <taxon>Chiroptera</taxon>
        <taxon>Yangochiroptera</taxon>
        <taxon>Phyllostomidae</taxon>
        <taxon>Phyllostominae</taxon>
        <taxon>Phyllostomus</taxon>
    </lineage>
</organism>
<dbReference type="EMBL" id="JABVXQ010000005">
    <property type="protein sequence ID" value="KAF6109474.1"/>
    <property type="molecule type" value="Genomic_DNA"/>
</dbReference>
<name>A0A834EA57_9CHIR</name>
<comment type="caution">
    <text evidence="1">The sequence shown here is derived from an EMBL/GenBank/DDBJ whole genome shotgun (WGS) entry which is preliminary data.</text>
</comment>
<evidence type="ECO:0000313" key="1">
    <source>
        <dbReference type="EMBL" id="KAF6109474.1"/>
    </source>
</evidence>
<protein>
    <submittedName>
        <fullName evidence="1">Uncharacterized protein</fullName>
    </submittedName>
</protein>
<accession>A0A834EA57</accession>